<organism evidence="10 11">
    <name type="scientific">Listeria fleischmannii 1991</name>
    <dbReference type="NCBI Taxonomy" id="1430899"/>
    <lineage>
        <taxon>Bacteria</taxon>
        <taxon>Bacillati</taxon>
        <taxon>Bacillota</taxon>
        <taxon>Bacilli</taxon>
        <taxon>Bacillales</taxon>
        <taxon>Listeriaceae</taxon>
        <taxon>Listeria</taxon>
    </lineage>
</organism>
<reference evidence="10 11" key="1">
    <citation type="journal article" date="2015" name="Genome Biol. Evol.">
        <title>Comparative Genomics of Listeria Sensu Lato: Genus-Wide Differences in Evolutionary Dynamics and the Progressive Gain of Complex, Potentially Pathogenicity-Related Traits through Lateral Gene Transfer.</title>
        <authorList>
            <person name="Chiara M."/>
            <person name="Caruso M."/>
            <person name="D'Erchia A.M."/>
            <person name="Manzari C."/>
            <person name="Fraccalvieri R."/>
            <person name="Goffredo E."/>
            <person name="Latorre L."/>
            <person name="Miccolupo A."/>
            <person name="Padalino I."/>
            <person name="Santagada G."/>
            <person name="Chiocco D."/>
            <person name="Pesole G."/>
            <person name="Horner D.S."/>
            <person name="Parisi A."/>
        </authorList>
    </citation>
    <scope>NUCLEOTIDE SEQUENCE [LARGE SCALE GENOMIC DNA]</scope>
    <source>
        <strain evidence="10 11">1991</strain>
    </source>
</reference>
<evidence type="ECO:0000256" key="8">
    <source>
        <dbReference type="PIRSR" id="PIRSR000077-4"/>
    </source>
</evidence>
<evidence type="ECO:0000256" key="2">
    <source>
        <dbReference type="ARBA" id="ARBA00020570"/>
    </source>
</evidence>
<dbReference type="PROSITE" id="PS00194">
    <property type="entry name" value="THIOREDOXIN_1"/>
    <property type="match status" value="1"/>
</dbReference>
<dbReference type="Proteomes" id="UP000052258">
    <property type="component" value="Unassembled WGS sequence"/>
</dbReference>
<dbReference type="Pfam" id="PF00085">
    <property type="entry name" value="Thioredoxin"/>
    <property type="match status" value="1"/>
</dbReference>
<evidence type="ECO:0000256" key="6">
    <source>
        <dbReference type="ARBA" id="ARBA00023284"/>
    </source>
</evidence>
<feature type="disulfide bond" description="Redox-active" evidence="8">
    <location>
        <begin position="30"/>
        <end position="33"/>
    </location>
</feature>
<dbReference type="InterPro" id="IPR005746">
    <property type="entry name" value="Thioredoxin"/>
</dbReference>
<dbReference type="SUPFAM" id="SSF52833">
    <property type="entry name" value="Thioredoxin-like"/>
    <property type="match status" value="1"/>
</dbReference>
<evidence type="ECO:0000313" key="10">
    <source>
        <dbReference type="EMBL" id="KMT60010.1"/>
    </source>
</evidence>
<name>A0A0J8GBN0_9LIST</name>
<dbReference type="PIRSF" id="PIRSF000077">
    <property type="entry name" value="Thioredoxin"/>
    <property type="match status" value="1"/>
</dbReference>
<evidence type="ECO:0000256" key="3">
    <source>
        <dbReference type="ARBA" id="ARBA00022448"/>
    </source>
</evidence>
<dbReference type="PANTHER" id="PTHR45663:SF11">
    <property type="entry name" value="GEO12009P1"/>
    <property type="match status" value="1"/>
</dbReference>
<proteinExistence type="inferred from homology"/>
<keyword evidence="4" id="KW-0249">Electron transport</keyword>
<dbReference type="PATRIC" id="fig|1430899.3.peg.966"/>
<dbReference type="OrthoDB" id="9790390at2"/>
<dbReference type="RefSeq" id="WP_007477589.1">
    <property type="nucleotide sequence ID" value="NZ_KQ130613.1"/>
</dbReference>
<dbReference type="AlphaFoldDB" id="A0A0J8GBN0"/>
<gene>
    <name evidence="10" type="ORF">X560_0936</name>
</gene>
<keyword evidence="3" id="KW-0813">Transport</keyword>
<protein>
    <recommendedName>
        <fullName evidence="2 7">Thioredoxin</fullName>
    </recommendedName>
</protein>
<dbReference type="InterPro" id="IPR017937">
    <property type="entry name" value="Thioredoxin_CS"/>
</dbReference>
<dbReference type="GO" id="GO:0015035">
    <property type="term" value="F:protein-disulfide reductase activity"/>
    <property type="evidence" value="ECO:0007669"/>
    <property type="project" value="InterPro"/>
</dbReference>
<evidence type="ECO:0000259" key="9">
    <source>
        <dbReference type="PROSITE" id="PS51352"/>
    </source>
</evidence>
<evidence type="ECO:0000256" key="1">
    <source>
        <dbReference type="ARBA" id="ARBA00008987"/>
    </source>
</evidence>
<evidence type="ECO:0000313" key="11">
    <source>
        <dbReference type="Proteomes" id="UP000052258"/>
    </source>
</evidence>
<dbReference type="Gene3D" id="3.40.30.10">
    <property type="entry name" value="Glutaredoxin"/>
    <property type="match status" value="1"/>
</dbReference>
<dbReference type="InterPro" id="IPR036249">
    <property type="entry name" value="Thioredoxin-like_sf"/>
</dbReference>
<dbReference type="PROSITE" id="PS51352">
    <property type="entry name" value="THIOREDOXIN_2"/>
    <property type="match status" value="1"/>
</dbReference>
<dbReference type="InterPro" id="IPR013766">
    <property type="entry name" value="Thioredoxin_domain"/>
</dbReference>
<dbReference type="CDD" id="cd02947">
    <property type="entry name" value="TRX_family"/>
    <property type="match status" value="1"/>
</dbReference>
<keyword evidence="6 8" id="KW-0676">Redox-active center</keyword>
<dbReference type="GO" id="GO:0005737">
    <property type="term" value="C:cytoplasm"/>
    <property type="evidence" value="ECO:0007669"/>
    <property type="project" value="TreeGrafter"/>
</dbReference>
<dbReference type="EMBL" id="AZHO01000011">
    <property type="protein sequence ID" value="KMT60010.1"/>
    <property type="molecule type" value="Genomic_DNA"/>
</dbReference>
<comment type="similarity">
    <text evidence="1 7">Belongs to the thioredoxin family.</text>
</comment>
<accession>A0A0J8GBN0</accession>
<dbReference type="PANTHER" id="PTHR45663">
    <property type="entry name" value="GEO12009P1"/>
    <property type="match status" value="1"/>
</dbReference>
<feature type="domain" description="Thioredoxin" evidence="9">
    <location>
        <begin position="1"/>
        <end position="105"/>
    </location>
</feature>
<evidence type="ECO:0000256" key="4">
    <source>
        <dbReference type="ARBA" id="ARBA00022982"/>
    </source>
</evidence>
<sequence>MAIIHAKQGELDEIISSHPKILLNFWAEWCAPCRCFWPTLDRFSEMEGEFIQVVKINIDKERKLAEHFQVKGIPNSIVIVDGEIKGSIAGIVSLEELRSRVKSFI</sequence>
<keyword evidence="11" id="KW-1185">Reference proteome</keyword>
<evidence type="ECO:0000256" key="5">
    <source>
        <dbReference type="ARBA" id="ARBA00023157"/>
    </source>
</evidence>
<evidence type="ECO:0000256" key="7">
    <source>
        <dbReference type="PIRNR" id="PIRNR000077"/>
    </source>
</evidence>
<comment type="caution">
    <text evidence="10">The sequence shown here is derived from an EMBL/GenBank/DDBJ whole genome shotgun (WGS) entry which is preliminary data.</text>
</comment>
<keyword evidence="5 8" id="KW-1015">Disulfide bond</keyword>